<dbReference type="GO" id="GO:0006979">
    <property type="term" value="P:response to oxidative stress"/>
    <property type="evidence" value="ECO:0007669"/>
    <property type="project" value="InterPro"/>
</dbReference>
<dbReference type="GO" id="GO:0020037">
    <property type="term" value="F:heme binding"/>
    <property type="evidence" value="ECO:0007669"/>
    <property type="project" value="InterPro"/>
</dbReference>
<accession>A0A1I7XQW2</accession>
<dbReference type="WBParaSite" id="Hba_19880">
    <property type="protein sequence ID" value="Hba_19880"/>
    <property type="gene ID" value="Hba_19880"/>
</dbReference>
<keyword evidence="2" id="KW-1185">Reference proteome</keyword>
<proteinExistence type="predicted"/>
<evidence type="ECO:0000313" key="2">
    <source>
        <dbReference type="Proteomes" id="UP000095283"/>
    </source>
</evidence>
<dbReference type="SUPFAM" id="SSF48113">
    <property type="entry name" value="Heme-dependent peroxidases"/>
    <property type="match status" value="1"/>
</dbReference>
<dbReference type="Gene3D" id="1.10.640.10">
    <property type="entry name" value="Haem peroxidase domain superfamily, animal type"/>
    <property type="match status" value="1"/>
</dbReference>
<dbReference type="InterPro" id="IPR010255">
    <property type="entry name" value="Haem_peroxidase_sf"/>
</dbReference>
<dbReference type="PANTHER" id="PTHR11475">
    <property type="entry name" value="OXIDASE/PEROXIDASE"/>
    <property type="match status" value="1"/>
</dbReference>
<reference evidence="3" key="1">
    <citation type="submission" date="2016-11" db="UniProtKB">
        <authorList>
            <consortium name="WormBaseParasite"/>
        </authorList>
    </citation>
    <scope>IDENTIFICATION</scope>
</reference>
<dbReference type="Pfam" id="PF03098">
    <property type="entry name" value="An_peroxidase"/>
    <property type="match status" value="1"/>
</dbReference>
<dbReference type="PROSITE" id="PS50292">
    <property type="entry name" value="PEROXIDASE_3"/>
    <property type="match status" value="1"/>
</dbReference>
<sequence length="106" mass="12283">MFKELAVLYGGDISSLDAYVGGMLEGGDNGPGELFRAIIKDQFLRLRDSDRFWFENRLNGIFSEDEVKEIWNITLRDIIKDTTNISENMLQRDVSTIYVLFRSLRI</sequence>
<protein>
    <submittedName>
        <fullName evidence="3">Uncharacterized protein</fullName>
    </submittedName>
</protein>
<dbReference type="InterPro" id="IPR019791">
    <property type="entry name" value="Haem_peroxidase_animal"/>
</dbReference>
<dbReference type="InterPro" id="IPR037120">
    <property type="entry name" value="Haem_peroxidase_sf_animal"/>
</dbReference>
<evidence type="ECO:0000313" key="3">
    <source>
        <dbReference type="WBParaSite" id="Hba_19880"/>
    </source>
</evidence>
<organism evidence="2 3">
    <name type="scientific">Heterorhabditis bacteriophora</name>
    <name type="common">Entomopathogenic nematode worm</name>
    <dbReference type="NCBI Taxonomy" id="37862"/>
    <lineage>
        <taxon>Eukaryota</taxon>
        <taxon>Metazoa</taxon>
        <taxon>Ecdysozoa</taxon>
        <taxon>Nematoda</taxon>
        <taxon>Chromadorea</taxon>
        <taxon>Rhabditida</taxon>
        <taxon>Rhabditina</taxon>
        <taxon>Rhabditomorpha</taxon>
        <taxon>Strongyloidea</taxon>
        <taxon>Heterorhabditidae</taxon>
        <taxon>Heterorhabditis</taxon>
    </lineage>
</organism>
<dbReference type="Proteomes" id="UP000095283">
    <property type="component" value="Unplaced"/>
</dbReference>
<dbReference type="AlphaFoldDB" id="A0A1I7XQW2"/>
<keyword evidence="1" id="KW-0560">Oxidoreductase</keyword>
<evidence type="ECO:0000256" key="1">
    <source>
        <dbReference type="ARBA" id="ARBA00022559"/>
    </source>
</evidence>
<keyword evidence="1" id="KW-0575">Peroxidase</keyword>
<dbReference type="PANTHER" id="PTHR11475:SF144">
    <property type="entry name" value="NAD(P)H OXIDASE (H2O2-FORMING)"/>
    <property type="match status" value="1"/>
</dbReference>
<name>A0A1I7XQW2_HETBA</name>
<dbReference type="GO" id="GO:0004601">
    <property type="term" value="F:peroxidase activity"/>
    <property type="evidence" value="ECO:0007669"/>
    <property type="project" value="UniProtKB-KW"/>
</dbReference>